<proteinExistence type="predicted"/>
<gene>
    <name evidence="1" type="ORF">ACZ87_02707</name>
</gene>
<keyword evidence="2" id="KW-1185">Reference proteome</keyword>
<sequence length="64" mass="7073">MILTVWIFKGPVYSITSSTNKFLLQGEQGFTETTNRFDDKQRLVRSVSRGSDKTATGLSTTAGK</sequence>
<dbReference type="Proteomes" id="UP000244334">
    <property type="component" value="Unassembled WGS sequence"/>
</dbReference>
<evidence type="ECO:0000313" key="1">
    <source>
        <dbReference type="EMBL" id="RAP70487.1"/>
    </source>
</evidence>
<evidence type="ECO:0000313" key="2">
    <source>
        <dbReference type="Proteomes" id="UP000244334"/>
    </source>
</evidence>
<reference evidence="1" key="1">
    <citation type="submission" date="2018-04" db="EMBL/GenBank/DDBJ databases">
        <title>Genomes of the Obligate Erwinia dacicola and Facultative Enterobacter sp. OLF Endosymbionts of the Olive Fruit fly, Bactrocera oleae.</title>
        <authorList>
            <person name="Estes A.M."/>
            <person name="Hearn D.J."/>
            <person name="Agarwal S."/>
            <person name="Pierson E.A."/>
            <person name="Dunning-Hotopp J.C."/>
        </authorList>
    </citation>
    <scope>NUCLEOTIDE SEQUENCE [LARGE SCALE GENOMIC DNA]</scope>
    <source>
        <strain evidence="1">Oroville</strain>
    </source>
</reference>
<accession>A0A328TIP2</accession>
<name>A0A328TIP2_9GAMM</name>
<protein>
    <submittedName>
        <fullName evidence="1">Uncharacterized protein</fullName>
    </submittedName>
</protein>
<dbReference type="AlphaFoldDB" id="A0A328TIP2"/>
<comment type="caution">
    <text evidence="1">The sequence shown here is derived from an EMBL/GenBank/DDBJ whole genome shotgun (WGS) entry which is preliminary data.</text>
</comment>
<organism evidence="1 2">
    <name type="scientific">Candidatus Erwinia dacicola</name>
    <dbReference type="NCBI Taxonomy" id="252393"/>
    <lineage>
        <taxon>Bacteria</taxon>
        <taxon>Pseudomonadati</taxon>
        <taxon>Pseudomonadota</taxon>
        <taxon>Gammaproteobacteria</taxon>
        <taxon>Enterobacterales</taxon>
        <taxon>Erwiniaceae</taxon>
        <taxon>Erwinia</taxon>
    </lineage>
</organism>
<dbReference type="EMBL" id="LJAM02000335">
    <property type="protein sequence ID" value="RAP70487.1"/>
    <property type="molecule type" value="Genomic_DNA"/>
</dbReference>